<dbReference type="AlphaFoldDB" id="A0A8X6RCD4"/>
<accession>A0A8X6RCD4</accession>
<dbReference type="EMBL" id="BMAU01021087">
    <property type="protein sequence ID" value="GFX90004.1"/>
    <property type="molecule type" value="Genomic_DNA"/>
</dbReference>
<keyword evidence="2" id="KW-1185">Reference proteome</keyword>
<reference evidence="1" key="1">
    <citation type="submission" date="2020-08" db="EMBL/GenBank/DDBJ databases">
        <title>Multicomponent nature underlies the extraordinary mechanical properties of spider dragline silk.</title>
        <authorList>
            <person name="Kono N."/>
            <person name="Nakamura H."/>
            <person name="Mori M."/>
            <person name="Yoshida Y."/>
            <person name="Ohtoshi R."/>
            <person name="Malay A.D."/>
            <person name="Moran D.A.P."/>
            <person name="Tomita M."/>
            <person name="Numata K."/>
            <person name="Arakawa K."/>
        </authorList>
    </citation>
    <scope>NUCLEOTIDE SEQUENCE</scope>
</reference>
<sequence length="144" mass="16409">MNGLKLSPDDDSEQVPHVIAIKEIAEYVLIHFPMGVRRHFVLRNTQNQSLLSQFNATFDDNLGGCGSLVVKAWDRGWLATSSSPVPLKTCRVWERCTLNLSSARTSSRWSGVVARRRRCQLRCRSGHLTMIQKYEVRHQKPLCS</sequence>
<evidence type="ECO:0000313" key="2">
    <source>
        <dbReference type="Proteomes" id="UP000887159"/>
    </source>
</evidence>
<evidence type="ECO:0000313" key="1">
    <source>
        <dbReference type="EMBL" id="GFX90004.1"/>
    </source>
</evidence>
<name>A0A8X6RCD4_TRICX</name>
<comment type="caution">
    <text evidence="1">The sequence shown here is derived from an EMBL/GenBank/DDBJ whole genome shotgun (WGS) entry which is preliminary data.</text>
</comment>
<organism evidence="1 2">
    <name type="scientific">Trichonephila clavipes</name>
    <name type="common">Golden silk orbweaver</name>
    <name type="synonym">Nephila clavipes</name>
    <dbReference type="NCBI Taxonomy" id="2585209"/>
    <lineage>
        <taxon>Eukaryota</taxon>
        <taxon>Metazoa</taxon>
        <taxon>Ecdysozoa</taxon>
        <taxon>Arthropoda</taxon>
        <taxon>Chelicerata</taxon>
        <taxon>Arachnida</taxon>
        <taxon>Araneae</taxon>
        <taxon>Araneomorphae</taxon>
        <taxon>Entelegynae</taxon>
        <taxon>Araneoidea</taxon>
        <taxon>Nephilidae</taxon>
        <taxon>Trichonephila</taxon>
    </lineage>
</organism>
<proteinExistence type="predicted"/>
<gene>
    <name evidence="1" type="primary">NCL1_18943</name>
    <name evidence="1" type="ORF">TNCV_887021</name>
</gene>
<dbReference type="Proteomes" id="UP000887159">
    <property type="component" value="Unassembled WGS sequence"/>
</dbReference>
<protein>
    <submittedName>
        <fullName evidence="1">Uncharacterized protein</fullName>
    </submittedName>
</protein>